<name>A0ABV5Q170_9ACTN</name>
<evidence type="ECO:0000313" key="2">
    <source>
        <dbReference type="Proteomes" id="UP001589646"/>
    </source>
</evidence>
<proteinExistence type="predicted"/>
<accession>A0ABV5Q170</accession>
<protein>
    <recommendedName>
        <fullName evidence="3">P22 coat protein-protein 5 domain protein</fullName>
    </recommendedName>
</protein>
<reference evidence="1 2" key="1">
    <citation type="submission" date="2024-09" db="EMBL/GenBank/DDBJ databases">
        <authorList>
            <person name="Sun Q."/>
            <person name="Mori K."/>
        </authorList>
    </citation>
    <scope>NUCLEOTIDE SEQUENCE [LARGE SCALE GENOMIC DNA]</scope>
    <source>
        <strain evidence="1 2">JCM 3323</strain>
    </source>
</reference>
<dbReference type="EMBL" id="JBHMCE010000006">
    <property type="protein sequence ID" value="MFB9529033.1"/>
    <property type="molecule type" value="Genomic_DNA"/>
</dbReference>
<gene>
    <name evidence="1" type="ORF">ACFFRN_20680</name>
</gene>
<dbReference type="Proteomes" id="UP001589646">
    <property type="component" value="Unassembled WGS sequence"/>
</dbReference>
<organism evidence="1 2">
    <name type="scientific">Nonomuraea roseola</name>
    <dbReference type="NCBI Taxonomy" id="46179"/>
    <lineage>
        <taxon>Bacteria</taxon>
        <taxon>Bacillati</taxon>
        <taxon>Actinomycetota</taxon>
        <taxon>Actinomycetes</taxon>
        <taxon>Streptosporangiales</taxon>
        <taxon>Streptosporangiaceae</taxon>
        <taxon>Nonomuraea</taxon>
    </lineage>
</organism>
<keyword evidence="2" id="KW-1185">Reference proteome</keyword>
<dbReference type="RefSeq" id="WP_346128970.1">
    <property type="nucleotide sequence ID" value="NZ_BAAAXC010000015.1"/>
</dbReference>
<sequence length="296" mass="32471">MAIFPEPGNRESRFIPEVWTAGVWTEMRDKLVVGSDLVCNRDYEGEIRDAGDSVRIPTVTDPSIEDYDPALGFSGDPQEMTGGKRTFEIEESKAFRIRVDDIHKVQSLIGGKYMHEGTSRAGRKLAEASDAYVAAKLVAAATAEAAKPGRGNHLIDINLTAAPDVLYGQFVDVKVALDETETPLDGRYAIASPALHGRLLRDERFIDVSKFGSNEPISNGVVGKFLGFYIHLTNALPTDVHLIAGHRIATTFADQIVKTETYRSEKYFADVVRGLHVYGAKVMRAEHIAVGKVILP</sequence>
<comment type="caution">
    <text evidence="1">The sequence shown here is derived from an EMBL/GenBank/DDBJ whole genome shotgun (WGS) entry which is preliminary data.</text>
</comment>
<evidence type="ECO:0000313" key="1">
    <source>
        <dbReference type="EMBL" id="MFB9529033.1"/>
    </source>
</evidence>
<evidence type="ECO:0008006" key="3">
    <source>
        <dbReference type="Google" id="ProtNLM"/>
    </source>
</evidence>